<evidence type="ECO:0000259" key="4">
    <source>
        <dbReference type="Pfam" id="PF14905"/>
    </source>
</evidence>
<accession>A0A644W3M4</accession>
<sequence length="203" mass="23355">MPTVFYRKVHDVISRYRRQVNDSVFFMTMENYTSATSYGFEMIYTNKVTKWWSTTLSGSWYRNIIDGSNVETSITSESFGWQARTGNMFRFKKGWEGSLSVFYNAPKETGQGIRKAMVWSDCAIKKSFLKDKILLSLSVRDVLGLGKFGMTYEGDDYKMDMTRYMEGRTFMLGLTWKMTGDYKSKEKRGNGNMNGGGEDDGGF</sequence>
<dbReference type="InterPro" id="IPR036942">
    <property type="entry name" value="Beta-barrel_TonB_sf"/>
</dbReference>
<dbReference type="SUPFAM" id="SSF56935">
    <property type="entry name" value="Porins"/>
    <property type="match status" value="1"/>
</dbReference>
<protein>
    <recommendedName>
        <fullName evidence="4">Outer membrane protein beta-barrel domain-containing protein</fullName>
    </recommendedName>
</protein>
<evidence type="ECO:0000256" key="1">
    <source>
        <dbReference type="ARBA" id="ARBA00004442"/>
    </source>
</evidence>
<evidence type="ECO:0000256" key="2">
    <source>
        <dbReference type="ARBA" id="ARBA00023136"/>
    </source>
</evidence>
<comment type="subcellular location">
    <subcellularLocation>
        <location evidence="1">Cell outer membrane</location>
    </subcellularLocation>
</comment>
<organism evidence="5">
    <name type="scientific">bioreactor metagenome</name>
    <dbReference type="NCBI Taxonomy" id="1076179"/>
    <lineage>
        <taxon>unclassified sequences</taxon>
        <taxon>metagenomes</taxon>
        <taxon>ecological metagenomes</taxon>
    </lineage>
</organism>
<dbReference type="InterPro" id="IPR041700">
    <property type="entry name" value="OMP_b-brl_3"/>
</dbReference>
<reference evidence="5" key="1">
    <citation type="submission" date="2019-08" db="EMBL/GenBank/DDBJ databases">
        <authorList>
            <person name="Kucharzyk K."/>
            <person name="Murdoch R.W."/>
            <person name="Higgins S."/>
            <person name="Loffler F."/>
        </authorList>
    </citation>
    <scope>NUCLEOTIDE SEQUENCE</scope>
</reference>
<keyword evidence="2" id="KW-0472">Membrane</keyword>
<dbReference type="GO" id="GO:0009279">
    <property type="term" value="C:cell outer membrane"/>
    <property type="evidence" value="ECO:0007669"/>
    <property type="project" value="UniProtKB-SubCell"/>
</dbReference>
<evidence type="ECO:0000256" key="3">
    <source>
        <dbReference type="ARBA" id="ARBA00023237"/>
    </source>
</evidence>
<feature type="domain" description="Outer membrane protein beta-barrel" evidence="4">
    <location>
        <begin position="3"/>
        <end position="176"/>
    </location>
</feature>
<gene>
    <name evidence="5" type="ORF">SDC9_44248</name>
</gene>
<name>A0A644W3M4_9ZZZZ</name>
<evidence type="ECO:0000313" key="5">
    <source>
        <dbReference type="EMBL" id="MPL98050.1"/>
    </source>
</evidence>
<dbReference type="Pfam" id="PF14905">
    <property type="entry name" value="OMP_b-brl_3"/>
    <property type="match status" value="1"/>
</dbReference>
<proteinExistence type="predicted"/>
<dbReference type="Gene3D" id="2.40.170.20">
    <property type="entry name" value="TonB-dependent receptor, beta-barrel domain"/>
    <property type="match status" value="1"/>
</dbReference>
<dbReference type="AlphaFoldDB" id="A0A644W3M4"/>
<keyword evidence="3" id="KW-0998">Cell outer membrane</keyword>
<comment type="caution">
    <text evidence="5">The sequence shown here is derived from an EMBL/GenBank/DDBJ whole genome shotgun (WGS) entry which is preliminary data.</text>
</comment>
<dbReference type="EMBL" id="VSSQ01000586">
    <property type="protein sequence ID" value="MPL98050.1"/>
    <property type="molecule type" value="Genomic_DNA"/>
</dbReference>